<dbReference type="OrthoDB" id="9995434at2759"/>
<keyword evidence="3" id="KW-0378">Hydrolase</keyword>
<dbReference type="STRING" id="47427.A0A2H3D7U0"/>
<dbReference type="PANTHER" id="PTHR46112:SF2">
    <property type="entry name" value="XAA-PRO AMINOPEPTIDASE P-RELATED"/>
    <property type="match status" value="1"/>
</dbReference>
<dbReference type="InParanoid" id="A0A2H3D7U0"/>
<dbReference type="InterPro" id="IPR050659">
    <property type="entry name" value="Peptidase_M24B"/>
</dbReference>
<keyword evidence="4" id="KW-1185">Reference proteome</keyword>
<dbReference type="InterPro" id="IPR036005">
    <property type="entry name" value="Creatinase/aminopeptidase-like"/>
</dbReference>
<dbReference type="PANTHER" id="PTHR46112">
    <property type="entry name" value="AMINOPEPTIDASE"/>
    <property type="match status" value="1"/>
</dbReference>
<dbReference type="SUPFAM" id="SSF55920">
    <property type="entry name" value="Creatinase/aminopeptidase"/>
    <property type="match status" value="1"/>
</dbReference>
<dbReference type="Pfam" id="PF00557">
    <property type="entry name" value="Peptidase_M24"/>
    <property type="match status" value="1"/>
</dbReference>
<proteinExistence type="predicted"/>
<reference evidence="4" key="1">
    <citation type="journal article" date="2017" name="Nat. Ecol. Evol.">
        <title>Genome expansion and lineage-specific genetic innovations in the forest pathogenic fungi Armillaria.</title>
        <authorList>
            <person name="Sipos G."/>
            <person name="Prasanna A.N."/>
            <person name="Walter M.C."/>
            <person name="O'Connor E."/>
            <person name="Balint B."/>
            <person name="Krizsan K."/>
            <person name="Kiss B."/>
            <person name="Hess J."/>
            <person name="Varga T."/>
            <person name="Slot J."/>
            <person name="Riley R."/>
            <person name="Boka B."/>
            <person name="Rigling D."/>
            <person name="Barry K."/>
            <person name="Lee J."/>
            <person name="Mihaltcheva S."/>
            <person name="LaButti K."/>
            <person name="Lipzen A."/>
            <person name="Waldron R."/>
            <person name="Moloney N.M."/>
            <person name="Sperisen C."/>
            <person name="Kredics L."/>
            <person name="Vagvoelgyi C."/>
            <person name="Patrignani A."/>
            <person name="Fitzpatrick D."/>
            <person name="Nagy I."/>
            <person name="Doyle S."/>
            <person name="Anderson J.B."/>
            <person name="Grigoriev I.V."/>
            <person name="Gueldener U."/>
            <person name="Muensterkoetter M."/>
            <person name="Nagy L.G."/>
        </authorList>
    </citation>
    <scope>NUCLEOTIDE SEQUENCE [LARGE SCALE GENOMIC DNA]</scope>
    <source>
        <strain evidence="4">Ar21-2</strain>
    </source>
</reference>
<dbReference type="Proteomes" id="UP000217790">
    <property type="component" value="Unassembled WGS sequence"/>
</dbReference>
<evidence type="ECO:0000313" key="4">
    <source>
        <dbReference type="Proteomes" id="UP000217790"/>
    </source>
</evidence>
<evidence type="ECO:0000313" key="3">
    <source>
        <dbReference type="EMBL" id="PBK87502.1"/>
    </source>
</evidence>
<keyword evidence="3" id="KW-0645">Protease</keyword>
<feature type="region of interest" description="Disordered" evidence="1">
    <location>
        <begin position="1"/>
        <end position="29"/>
    </location>
</feature>
<evidence type="ECO:0000259" key="2">
    <source>
        <dbReference type="Pfam" id="PF00557"/>
    </source>
</evidence>
<evidence type="ECO:0000256" key="1">
    <source>
        <dbReference type="SAM" id="MobiDB-lite"/>
    </source>
</evidence>
<sequence length="341" mass="37420">MYEGDQWPQGTTGVQEASETWQRQEKNEGTKQGCGHYIKVLLIPKATPMLRSLMAIDPEDSDSSGCLQNRRDLHARKVALDSIQAAAWHRRDDVCGRKYLAFHTANGIPQDHSDCSAYGDHRLGIYGNASWRETRVVKLCQRGCTDIHTSICTSASASPMPDNSSHAPSPTPASKTGLTYLFRAVPTAASTLTTLPHSTGYRSEVTRTLALLAFTIPDTHLQIWNFAHSAQNIAFQTVYAGVVAEHVDDAPRLFLGLAGYAKYFTHRLGHDIGPEVHEDPYLNSGSEVILQIGHTLSDEPGVYIEGKVGARLEECFYIVQNGNEVYLTARVGGPASSPWKP</sequence>
<feature type="compositionally biased region" description="Polar residues" evidence="1">
    <location>
        <begin position="8"/>
        <end position="21"/>
    </location>
</feature>
<keyword evidence="3" id="KW-0031">Aminopeptidase</keyword>
<accession>A0A2H3D7U0</accession>
<gene>
    <name evidence="3" type="ORF">ARMGADRAFT_1034722</name>
</gene>
<dbReference type="EMBL" id="KZ293678">
    <property type="protein sequence ID" value="PBK87502.1"/>
    <property type="molecule type" value="Genomic_DNA"/>
</dbReference>
<dbReference type="InterPro" id="IPR000994">
    <property type="entry name" value="Pept_M24"/>
</dbReference>
<feature type="domain" description="Peptidase M24" evidence="2">
    <location>
        <begin position="192"/>
        <end position="318"/>
    </location>
</feature>
<dbReference type="GO" id="GO:0004177">
    <property type="term" value="F:aminopeptidase activity"/>
    <property type="evidence" value="ECO:0007669"/>
    <property type="project" value="UniProtKB-KW"/>
</dbReference>
<dbReference type="Gene3D" id="3.90.230.10">
    <property type="entry name" value="Creatinase/methionine aminopeptidase superfamily"/>
    <property type="match status" value="1"/>
</dbReference>
<name>A0A2H3D7U0_ARMGA</name>
<protein>
    <submittedName>
        <fullName evidence="3">Creatinase/aminopeptidase</fullName>
    </submittedName>
</protein>
<dbReference type="AlphaFoldDB" id="A0A2H3D7U0"/>
<organism evidence="3 4">
    <name type="scientific">Armillaria gallica</name>
    <name type="common">Bulbous honey fungus</name>
    <name type="synonym">Armillaria bulbosa</name>
    <dbReference type="NCBI Taxonomy" id="47427"/>
    <lineage>
        <taxon>Eukaryota</taxon>
        <taxon>Fungi</taxon>
        <taxon>Dikarya</taxon>
        <taxon>Basidiomycota</taxon>
        <taxon>Agaricomycotina</taxon>
        <taxon>Agaricomycetes</taxon>
        <taxon>Agaricomycetidae</taxon>
        <taxon>Agaricales</taxon>
        <taxon>Marasmiineae</taxon>
        <taxon>Physalacriaceae</taxon>
        <taxon>Armillaria</taxon>
    </lineage>
</organism>